<comment type="caution">
    <text evidence="2">The sequence shown here is derived from an EMBL/GenBank/DDBJ whole genome shotgun (WGS) entry which is preliminary data.</text>
</comment>
<accession>A0A2N0B6L7</accession>
<gene>
    <name evidence="2" type="ORF">CH379_14620</name>
</gene>
<evidence type="ECO:0000313" key="2">
    <source>
        <dbReference type="EMBL" id="PJZ92181.1"/>
    </source>
</evidence>
<name>A0A2N0B6L7_9LEPT</name>
<dbReference type="AlphaFoldDB" id="A0A2N0B6L7"/>
<reference evidence="2" key="1">
    <citation type="submission" date="2017-07" db="EMBL/GenBank/DDBJ databases">
        <title>Leptospira spp. isolated from tropical soils.</title>
        <authorList>
            <person name="Thibeaux R."/>
            <person name="Iraola G."/>
            <person name="Ferres I."/>
            <person name="Bierque E."/>
            <person name="Girault D."/>
            <person name="Soupe-Gilbert M.-E."/>
            <person name="Picardeau M."/>
            <person name="Goarant C."/>
        </authorList>
    </citation>
    <scope>NUCLEOTIDE SEQUENCE [LARGE SCALE GENOMIC DNA]</scope>
    <source>
        <strain evidence="2">ATI7-C-A5</strain>
    </source>
</reference>
<proteinExistence type="predicted"/>
<evidence type="ECO:0000256" key="1">
    <source>
        <dbReference type="SAM" id="MobiDB-lite"/>
    </source>
</evidence>
<feature type="region of interest" description="Disordered" evidence="1">
    <location>
        <begin position="44"/>
        <end position="63"/>
    </location>
</feature>
<sequence length="63" mass="7214">MSPSSFRSKSRRIRRESFSNLAYLKVVHNPLFLSYISHTAKSQLQSVSSQRPRSGDFHGSCKK</sequence>
<dbReference type="EMBL" id="NPEF01000163">
    <property type="protein sequence ID" value="PJZ92181.1"/>
    <property type="molecule type" value="Genomic_DNA"/>
</dbReference>
<organism evidence="2">
    <name type="scientific">Leptospira ellisii</name>
    <dbReference type="NCBI Taxonomy" id="2023197"/>
    <lineage>
        <taxon>Bacteria</taxon>
        <taxon>Pseudomonadati</taxon>
        <taxon>Spirochaetota</taxon>
        <taxon>Spirochaetia</taxon>
        <taxon>Leptospirales</taxon>
        <taxon>Leptospiraceae</taxon>
        <taxon>Leptospira</taxon>
    </lineage>
</organism>
<protein>
    <submittedName>
        <fullName evidence="2">Uncharacterized protein</fullName>
    </submittedName>
</protein>